<gene>
    <name evidence="1" type="ORF">CDAR_396721</name>
</gene>
<reference evidence="1 2" key="1">
    <citation type="submission" date="2021-06" db="EMBL/GenBank/DDBJ databases">
        <title>Caerostris darwini draft genome.</title>
        <authorList>
            <person name="Kono N."/>
            <person name="Arakawa K."/>
        </authorList>
    </citation>
    <scope>NUCLEOTIDE SEQUENCE [LARGE SCALE GENOMIC DNA]</scope>
</reference>
<evidence type="ECO:0000313" key="1">
    <source>
        <dbReference type="EMBL" id="GIX98174.1"/>
    </source>
</evidence>
<organism evidence="1 2">
    <name type="scientific">Caerostris darwini</name>
    <dbReference type="NCBI Taxonomy" id="1538125"/>
    <lineage>
        <taxon>Eukaryota</taxon>
        <taxon>Metazoa</taxon>
        <taxon>Ecdysozoa</taxon>
        <taxon>Arthropoda</taxon>
        <taxon>Chelicerata</taxon>
        <taxon>Arachnida</taxon>
        <taxon>Araneae</taxon>
        <taxon>Araneomorphae</taxon>
        <taxon>Entelegynae</taxon>
        <taxon>Araneoidea</taxon>
        <taxon>Araneidae</taxon>
        <taxon>Caerostris</taxon>
    </lineage>
</organism>
<dbReference type="Proteomes" id="UP001054837">
    <property type="component" value="Unassembled WGS sequence"/>
</dbReference>
<comment type="caution">
    <text evidence="1">The sequence shown here is derived from an EMBL/GenBank/DDBJ whole genome shotgun (WGS) entry which is preliminary data.</text>
</comment>
<keyword evidence="2" id="KW-1185">Reference proteome</keyword>
<evidence type="ECO:0000313" key="2">
    <source>
        <dbReference type="Proteomes" id="UP001054837"/>
    </source>
</evidence>
<evidence type="ECO:0008006" key="3">
    <source>
        <dbReference type="Google" id="ProtNLM"/>
    </source>
</evidence>
<dbReference type="EMBL" id="BPLQ01003121">
    <property type="protein sequence ID" value="GIX98174.1"/>
    <property type="molecule type" value="Genomic_DNA"/>
</dbReference>
<accession>A0AAV4PQS0</accession>
<sequence length="109" mass="12390">MKRFIGSRRSLQHRALISITHSGRKVIGRLQKGKDVSKRWEENMRFGFEIRGHYSFSVVPLILQQVGKKAEKNLASKKDPPAIRLDAHCAPLMRSVYGWTVPCSQMGAI</sequence>
<name>A0AAV4PQS0_9ARAC</name>
<dbReference type="AlphaFoldDB" id="A0AAV4PQS0"/>
<proteinExistence type="predicted"/>
<protein>
    <recommendedName>
        <fullName evidence="3">Ribosomal protein L16</fullName>
    </recommendedName>
</protein>